<feature type="coiled-coil region" evidence="1">
    <location>
        <begin position="265"/>
        <end position="292"/>
    </location>
</feature>
<feature type="transmembrane region" description="Helical" evidence="2">
    <location>
        <begin position="314"/>
        <end position="338"/>
    </location>
</feature>
<comment type="caution">
    <text evidence="3">The sequence shown here is derived from an EMBL/GenBank/DDBJ whole genome shotgun (WGS) entry which is preliminary data.</text>
</comment>
<dbReference type="eggNOG" id="ENOG502Z8F0">
    <property type="taxonomic scope" value="Bacteria"/>
</dbReference>
<evidence type="ECO:0000313" key="3">
    <source>
        <dbReference type="EMBL" id="EZH72273.1"/>
    </source>
</evidence>
<name>A0A023BR95_9FLAO</name>
<keyword evidence="4" id="KW-1185">Reference proteome</keyword>
<evidence type="ECO:0000256" key="2">
    <source>
        <dbReference type="SAM" id="Phobius"/>
    </source>
</evidence>
<feature type="transmembrane region" description="Helical" evidence="2">
    <location>
        <begin position="50"/>
        <end position="70"/>
    </location>
</feature>
<keyword evidence="1" id="KW-0175">Coiled coil</keyword>
<reference evidence="3 4" key="1">
    <citation type="submission" date="2014-04" db="EMBL/GenBank/DDBJ databases">
        <title>Aquimarina sp. 22II-S11-z7 Genome Sequencing.</title>
        <authorList>
            <person name="Lai Q."/>
        </authorList>
    </citation>
    <scope>NUCLEOTIDE SEQUENCE [LARGE SCALE GENOMIC DNA]</scope>
    <source>
        <strain evidence="3 4">22II-S11-z7</strain>
    </source>
</reference>
<keyword evidence="2" id="KW-0812">Transmembrane</keyword>
<keyword evidence="2" id="KW-0472">Membrane</keyword>
<keyword evidence="2" id="KW-1133">Transmembrane helix</keyword>
<dbReference type="OrthoDB" id="1452530at2"/>
<evidence type="ECO:0000313" key="4">
    <source>
        <dbReference type="Proteomes" id="UP000023541"/>
    </source>
</evidence>
<dbReference type="RefSeq" id="WP_034244633.1">
    <property type="nucleotide sequence ID" value="NZ_AQRA01000008.1"/>
</dbReference>
<dbReference type="AlphaFoldDB" id="A0A023BR95"/>
<dbReference type="STRING" id="1317122.ATO12_22745"/>
<dbReference type="Proteomes" id="UP000023541">
    <property type="component" value="Unassembled WGS sequence"/>
</dbReference>
<evidence type="ECO:0000256" key="1">
    <source>
        <dbReference type="SAM" id="Coils"/>
    </source>
</evidence>
<dbReference type="EMBL" id="AQRA01000008">
    <property type="protein sequence ID" value="EZH72273.1"/>
    <property type="molecule type" value="Genomic_DNA"/>
</dbReference>
<sequence length="346" mass="40063">MKENTSEEIDLGELFRLIGNALNRCIKFIDGIFKNLFHLFILFLKFIRAHFLKFVTVTFIGAIIGGYLDYKSLPVYKSSMIIEPNFNSVQQLYNNIEFYNQLAEHQESKALSEALQVSENEASYIKKVTIESFSDETQRIKQFSEFISGLDSISQKQVDYEYYLKNFNDINAKFHRIQIEATSPEIAKRCQKAIVTSIENNEYFRLQKEINDRNIALKDSVIDIQQEEINDLQAFYKKIKIMEAQKPDGITNINLAENQSDQVSEIELLNQAGKLKDEKIELNNEKANTKNTINIISEFPNKGALVNDFMNKKIVLVPIVFVTILFLILILISLNTYLMKYDKLNT</sequence>
<accession>A0A023BR95</accession>
<gene>
    <name evidence="3" type="ORF">ATO12_22745</name>
</gene>
<organism evidence="3 4">
    <name type="scientific">Aquimarina atlantica</name>
    <dbReference type="NCBI Taxonomy" id="1317122"/>
    <lineage>
        <taxon>Bacteria</taxon>
        <taxon>Pseudomonadati</taxon>
        <taxon>Bacteroidota</taxon>
        <taxon>Flavobacteriia</taxon>
        <taxon>Flavobacteriales</taxon>
        <taxon>Flavobacteriaceae</taxon>
        <taxon>Aquimarina</taxon>
    </lineage>
</organism>
<proteinExistence type="predicted"/>
<protein>
    <submittedName>
        <fullName evidence="3">Uncharacterized protein</fullName>
    </submittedName>
</protein>